<keyword evidence="1" id="KW-1133">Transmembrane helix</keyword>
<dbReference type="OrthoDB" id="993930at2759"/>
<accession>A0A2P5BLD5</accession>
<evidence type="ECO:0000313" key="3">
    <source>
        <dbReference type="Proteomes" id="UP000237105"/>
    </source>
</evidence>
<organism evidence="2 3">
    <name type="scientific">Parasponia andersonii</name>
    <name type="common">Sponia andersonii</name>
    <dbReference type="NCBI Taxonomy" id="3476"/>
    <lineage>
        <taxon>Eukaryota</taxon>
        <taxon>Viridiplantae</taxon>
        <taxon>Streptophyta</taxon>
        <taxon>Embryophyta</taxon>
        <taxon>Tracheophyta</taxon>
        <taxon>Spermatophyta</taxon>
        <taxon>Magnoliopsida</taxon>
        <taxon>eudicotyledons</taxon>
        <taxon>Gunneridae</taxon>
        <taxon>Pentapetalae</taxon>
        <taxon>rosids</taxon>
        <taxon>fabids</taxon>
        <taxon>Rosales</taxon>
        <taxon>Cannabaceae</taxon>
        <taxon>Parasponia</taxon>
    </lineage>
</organism>
<dbReference type="STRING" id="3476.A0A2P5BLD5"/>
<reference evidence="3" key="1">
    <citation type="submission" date="2016-06" db="EMBL/GenBank/DDBJ databases">
        <title>Parallel loss of symbiosis genes in relatives of nitrogen-fixing non-legume Parasponia.</title>
        <authorList>
            <person name="Van Velzen R."/>
            <person name="Holmer R."/>
            <person name="Bu F."/>
            <person name="Rutten L."/>
            <person name="Van Zeijl A."/>
            <person name="Liu W."/>
            <person name="Santuari L."/>
            <person name="Cao Q."/>
            <person name="Sharma T."/>
            <person name="Shen D."/>
            <person name="Roswanjaya Y."/>
            <person name="Wardhani T."/>
            <person name="Kalhor M.S."/>
            <person name="Jansen J."/>
            <person name="Van den Hoogen J."/>
            <person name="Gungor B."/>
            <person name="Hartog M."/>
            <person name="Hontelez J."/>
            <person name="Verver J."/>
            <person name="Yang W.-C."/>
            <person name="Schijlen E."/>
            <person name="Repin R."/>
            <person name="Schilthuizen M."/>
            <person name="Schranz E."/>
            <person name="Heidstra R."/>
            <person name="Miyata K."/>
            <person name="Fedorova E."/>
            <person name="Kohlen W."/>
            <person name="Bisseling T."/>
            <person name="Smit S."/>
            <person name="Geurts R."/>
        </authorList>
    </citation>
    <scope>NUCLEOTIDE SEQUENCE [LARGE SCALE GENOMIC DNA]</scope>
    <source>
        <strain evidence="3">cv. WU1-14</strain>
    </source>
</reference>
<dbReference type="AlphaFoldDB" id="A0A2P5BLD5"/>
<evidence type="ECO:0000313" key="2">
    <source>
        <dbReference type="EMBL" id="PON49598.1"/>
    </source>
</evidence>
<name>A0A2P5BLD5_PARAD</name>
<comment type="caution">
    <text evidence="2">The sequence shown here is derived from an EMBL/GenBank/DDBJ whole genome shotgun (WGS) entry which is preliminary data.</text>
</comment>
<keyword evidence="3" id="KW-1185">Reference proteome</keyword>
<feature type="transmembrane region" description="Helical" evidence="1">
    <location>
        <begin position="12"/>
        <end position="37"/>
    </location>
</feature>
<protein>
    <submittedName>
        <fullName evidence="2">Uncharacterized protein</fullName>
    </submittedName>
</protein>
<sequence>MRTKRFFFFYDFKILIELIVCLFSFSCCSVNSNGFFVKKRKKKKPPMATEAPNQVPAESLQFVSVSESQSQGGPSSSSYLVDHIRILEERYQLVRSVGEECIQEDELRNL</sequence>
<dbReference type="EMBL" id="JXTB01000258">
    <property type="protein sequence ID" value="PON49598.1"/>
    <property type="molecule type" value="Genomic_DNA"/>
</dbReference>
<keyword evidence="1" id="KW-0472">Membrane</keyword>
<dbReference type="Proteomes" id="UP000237105">
    <property type="component" value="Unassembled WGS sequence"/>
</dbReference>
<keyword evidence="1" id="KW-0812">Transmembrane</keyword>
<proteinExistence type="predicted"/>
<gene>
    <name evidence="2" type="ORF">PanWU01x14_229140</name>
</gene>
<evidence type="ECO:0000256" key="1">
    <source>
        <dbReference type="SAM" id="Phobius"/>
    </source>
</evidence>